<evidence type="ECO:0000256" key="11">
    <source>
        <dbReference type="ARBA" id="ARBA00023136"/>
    </source>
</evidence>
<proteinExistence type="predicted"/>
<evidence type="ECO:0000256" key="12">
    <source>
        <dbReference type="SAM" id="MobiDB-lite"/>
    </source>
</evidence>
<keyword evidence="11 13" id="KW-0472">Membrane</keyword>
<keyword evidence="6" id="KW-0808">Transferase</keyword>
<evidence type="ECO:0000256" key="8">
    <source>
        <dbReference type="ARBA" id="ARBA00022777"/>
    </source>
</evidence>
<dbReference type="Pfam" id="PF02518">
    <property type="entry name" value="HATPase_c"/>
    <property type="match status" value="1"/>
</dbReference>
<dbReference type="PANTHER" id="PTHR43711:SF1">
    <property type="entry name" value="HISTIDINE KINASE 1"/>
    <property type="match status" value="1"/>
</dbReference>
<dbReference type="CDD" id="cd00082">
    <property type="entry name" value="HisKA"/>
    <property type="match status" value="1"/>
</dbReference>
<dbReference type="SUPFAM" id="SSF158472">
    <property type="entry name" value="HAMP domain-like"/>
    <property type="match status" value="1"/>
</dbReference>
<dbReference type="InterPro" id="IPR050736">
    <property type="entry name" value="Sensor_HK_Regulatory"/>
</dbReference>
<dbReference type="Gene3D" id="6.10.340.10">
    <property type="match status" value="1"/>
</dbReference>
<evidence type="ECO:0000259" key="15">
    <source>
        <dbReference type="PROSITE" id="PS50885"/>
    </source>
</evidence>
<keyword evidence="5" id="KW-0597">Phosphoprotein</keyword>
<dbReference type="FunFam" id="3.30.565.10:FF:000006">
    <property type="entry name" value="Sensor histidine kinase WalK"/>
    <property type="match status" value="1"/>
</dbReference>
<dbReference type="InterPro" id="IPR005467">
    <property type="entry name" value="His_kinase_dom"/>
</dbReference>
<dbReference type="SUPFAM" id="SSF55874">
    <property type="entry name" value="ATPase domain of HSP90 chaperone/DNA topoisomerase II/histidine kinase"/>
    <property type="match status" value="1"/>
</dbReference>
<protein>
    <recommendedName>
        <fullName evidence="3">histidine kinase</fullName>
        <ecNumber evidence="3">2.7.13.3</ecNumber>
    </recommendedName>
</protein>
<dbReference type="EC" id="2.7.13.3" evidence="3"/>
<evidence type="ECO:0000256" key="2">
    <source>
        <dbReference type="ARBA" id="ARBA00004651"/>
    </source>
</evidence>
<evidence type="ECO:0000313" key="16">
    <source>
        <dbReference type="EMBL" id="GEB32923.1"/>
    </source>
</evidence>
<feature type="region of interest" description="Disordered" evidence="12">
    <location>
        <begin position="344"/>
        <end position="381"/>
    </location>
</feature>
<keyword evidence="8 16" id="KW-0418">Kinase</keyword>
<dbReference type="Proteomes" id="UP000316882">
    <property type="component" value="Unassembled WGS sequence"/>
</dbReference>
<evidence type="ECO:0000256" key="1">
    <source>
        <dbReference type="ARBA" id="ARBA00000085"/>
    </source>
</evidence>
<keyword evidence="4" id="KW-1003">Cell membrane</keyword>
<comment type="subcellular location">
    <subcellularLocation>
        <location evidence="2">Cell membrane</location>
        <topology evidence="2">Multi-pass membrane protein</topology>
    </subcellularLocation>
</comment>
<evidence type="ECO:0000256" key="13">
    <source>
        <dbReference type="SAM" id="Phobius"/>
    </source>
</evidence>
<dbReference type="PANTHER" id="PTHR43711">
    <property type="entry name" value="TWO-COMPONENT HISTIDINE KINASE"/>
    <property type="match status" value="1"/>
</dbReference>
<evidence type="ECO:0000256" key="4">
    <source>
        <dbReference type="ARBA" id="ARBA00022475"/>
    </source>
</evidence>
<dbReference type="Gene3D" id="1.10.287.130">
    <property type="match status" value="1"/>
</dbReference>
<sequence length="381" mass="43439">MKQPKQMPNHLSHSSRKFIVLKLLFLVGLVALLIACGAGAYWATGFVFHYAGLTQSEFIRAVVSSFLSFVLFILIASVISRFVRPRHLELFQLLIDALRRIAKGDFNVNLDFKVEREWGQLVAGINHMAEQLQEMENMRQEFISNVSHEIQSPLTSIRGFARALQNDSLSAEERQHYLEIIETESNRLSKISDNLLKLTSLEGKHHPFERKRYRLDQQLQQIILACEPQWLDKEIEMELDLEKVYIVADEDMMSQVWNNLLANSIKFTEPGGQIRVALHEQQGAVQVRISDTGIGIAKENLERIFERFFKEDKSRNRTTGGSGLGLSIVKKIVEMHEATISVESEPGKGTTFTVAWPSEQADAQTDGQPGAEEQHRKRKRP</sequence>
<reference evidence="16 17" key="1">
    <citation type="submission" date="2019-06" db="EMBL/GenBank/DDBJ databases">
        <title>Whole genome shotgun sequence of Brevibacillus parabrevis NBRC 12334.</title>
        <authorList>
            <person name="Hosoyama A."/>
            <person name="Uohara A."/>
            <person name="Ohji S."/>
            <person name="Ichikawa N."/>
        </authorList>
    </citation>
    <scope>NUCLEOTIDE SEQUENCE [LARGE SCALE GENOMIC DNA]</scope>
    <source>
        <strain evidence="16 17">NBRC 12334</strain>
    </source>
</reference>
<dbReference type="InterPro" id="IPR036097">
    <property type="entry name" value="HisK_dim/P_sf"/>
</dbReference>
<feature type="domain" description="Histidine kinase" evidence="14">
    <location>
        <begin position="145"/>
        <end position="360"/>
    </location>
</feature>
<dbReference type="RefSeq" id="WP_122963990.1">
    <property type="nucleotide sequence ID" value="NZ_BJMH01000010.1"/>
</dbReference>
<dbReference type="SMART" id="SM00388">
    <property type="entry name" value="HisKA"/>
    <property type="match status" value="1"/>
</dbReference>
<dbReference type="InterPro" id="IPR003660">
    <property type="entry name" value="HAMP_dom"/>
</dbReference>
<dbReference type="Pfam" id="PF00512">
    <property type="entry name" value="HisKA"/>
    <property type="match status" value="1"/>
</dbReference>
<dbReference type="FunFam" id="1.10.287.130:FF:000001">
    <property type="entry name" value="Two-component sensor histidine kinase"/>
    <property type="match status" value="1"/>
</dbReference>
<dbReference type="PRINTS" id="PR00344">
    <property type="entry name" value="BCTRLSENSOR"/>
</dbReference>
<feature type="transmembrane region" description="Helical" evidence="13">
    <location>
        <begin position="20"/>
        <end position="42"/>
    </location>
</feature>
<accession>A0A4Y3PHK6</accession>
<dbReference type="SMART" id="SM00387">
    <property type="entry name" value="HATPase_c"/>
    <property type="match status" value="1"/>
</dbReference>
<feature type="domain" description="HAMP" evidence="15">
    <location>
        <begin position="94"/>
        <end position="137"/>
    </location>
</feature>
<evidence type="ECO:0000256" key="5">
    <source>
        <dbReference type="ARBA" id="ARBA00022553"/>
    </source>
</evidence>
<dbReference type="InterPro" id="IPR004358">
    <property type="entry name" value="Sig_transdc_His_kin-like_C"/>
</dbReference>
<evidence type="ECO:0000313" key="17">
    <source>
        <dbReference type="Proteomes" id="UP000316882"/>
    </source>
</evidence>
<evidence type="ECO:0000256" key="6">
    <source>
        <dbReference type="ARBA" id="ARBA00022679"/>
    </source>
</evidence>
<keyword evidence="17" id="KW-1185">Reference proteome</keyword>
<comment type="caution">
    <text evidence="16">The sequence shown here is derived from an EMBL/GenBank/DDBJ whole genome shotgun (WGS) entry which is preliminary data.</text>
</comment>
<dbReference type="Pfam" id="PF00672">
    <property type="entry name" value="HAMP"/>
    <property type="match status" value="1"/>
</dbReference>
<keyword evidence="9" id="KW-0067">ATP-binding</keyword>
<dbReference type="CDD" id="cd06225">
    <property type="entry name" value="HAMP"/>
    <property type="match status" value="1"/>
</dbReference>
<dbReference type="InterPro" id="IPR036890">
    <property type="entry name" value="HATPase_C_sf"/>
</dbReference>
<dbReference type="InterPro" id="IPR003661">
    <property type="entry name" value="HisK_dim/P_dom"/>
</dbReference>
<dbReference type="SUPFAM" id="SSF47384">
    <property type="entry name" value="Homodimeric domain of signal transducing histidine kinase"/>
    <property type="match status" value="1"/>
</dbReference>
<evidence type="ECO:0000256" key="9">
    <source>
        <dbReference type="ARBA" id="ARBA00022840"/>
    </source>
</evidence>
<dbReference type="Gene3D" id="3.30.565.10">
    <property type="entry name" value="Histidine kinase-like ATPase, C-terminal domain"/>
    <property type="match status" value="1"/>
</dbReference>
<name>A0A4Y3PHK6_BREPA</name>
<dbReference type="InterPro" id="IPR003594">
    <property type="entry name" value="HATPase_dom"/>
</dbReference>
<dbReference type="GO" id="GO:0005524">
    <property type="term" value="F:ATP binding"/>
    <property type="evidence" value="ECO:0007669"/>
    <property type="project" value="UniProtKB-KW"/>
</dbReference>
<keyword evidence="7" id="KW-0547">Nucleotide-binding</keyword>
<dbReference type="EMBL" id="BJMH01000010">
    <property type="protein sequence ID" value="GEB32923.1"/>
    <property type="molecule type" value="Genomic_DNA"/>
</dbReference>
<dbReference type="GO" id="GO:0000155">
    <property type="term" value="F:phosphorelay sensor kinase activity"/>
    <property type="evidence" value="ECO:0007669"/>
    <property type="project" value="InterPro"/>
</dbReference>
<evidence type="ECO:0000256" key="7">
    <source>
        <dbReference type="ARBA" id="ARBA00022741"/>
    </source>
</evidence>
<dbReference type="SMART" id="SM00304">
    <property type="entry name" value="HAMP"/>
    <property type="match status" value="1"/>
</dbReference>
<evidence type="ECO:0000256" key="10">
    <source>
        <dbReference type="ARBA" id="ARBA00023012"/>
    </source>
</evidence>
<dbReference type="GO" id="GO:0005886">
    <property type="term" value="C:plasma membrane"/>
    <property type="evidence" value="ECO:0007669"/>
    <property type="project" value="UniProtKB-SubCell"/>
</dbReference>
<dbReference type="PROSITE" id="PS50109">
    <property type="entry name" value="HIS_KIN"/>
    <property type="match status" value="1"/>
</dbReference>
<organism evidence="16 17">
    <name type="scientific">Brevibacillus parabrevis</name>
    <dbReference type="NCBI Taxonomy" id="54914"/>
    <lineage>
        <taxon>Bacteria</taxon>
        <taxon>Bacillati</taxon>
        <taxon>Bacillota</taxon>
        <taxon>Bacilli</taxon>
        <taxon>Bacillales</taxon>
        <taxon>Paenibacillaceae</taxon>
        <taxon>Brevibacillus</taxon>
    </lineage>
</organism>
<evidence type="ECO:0000256" key="3">
    <source>
        <dbReference type="ARBA" id="ARBA00012438"/>
    </source>
</evidence>
<evidence type="ECO:0000259" key="14">
    <source>
        <dbReference type="PROSITE" id="PS50109"/>
    </source>
</evidence>
<comment type="catalytic activity">
    <reaction evidence="1">
        <text>ATP + protein L-histidine = ADP + protein N-phospho-L-histidine.</text>
        <dbReference type="EC" id="2.7.13.3"/>
    </reaction>
</comment>
<dbReference type="PROSITE" id="PS50885">
    <property type="entry name" value="HAMP"/>
    <property type="match status" value="1"/>
</dbReference>
<keyword evidence="10" id="KW-0902">Two-component regulatory system</keyword>
<dbReference type="AlphaFoldDB" id="A0A4Y3PHK6"/>
<dbReference type="STRING" id="54914.AV540_11145"/>
<feature type="transmembrane region" description="Helical" evidence="13">
    <location>
        <begin position="62"/>
        <end position="83"/>
    </location>
</feature>
<keyword evidence="13" id="KW-0812">Transmembrane</keyword>
<gene>
    <name evidence="16" type="ORF">BPA01_25030</name>
</gene>
<keyword evidence="13" id="KW-1133">Transmembrane helix</keyword>